<gene>
    <name evidence="2" type="ORF">HRV97_00280</name>
</gene>
<dbReference type="Pfam" id="PF20256">
    <property type="entry name" value="MoCoBD_2"/>
    <property type="match status" value="2"/>
</dbReference>
<dbReference type="PANTHER" id="PTHR47495">
    <property type="entry name" value="ALDEHYDE DEHYDROGENASE"/>
    <property type="match status" value="1"/>
</dbReference>
<dbReference type="PIRSF" id="PIRSF036389">
    <property type="entry name" value="IOR_B"/>
    <property type="match status" value="1"/>
</dbReference>
<evidence type="ECO:0000313" key="2">
    <source>
        <dbReference type="EMBL" id="NTS63591.1"/>
    </source>
</evidence>
<dbReference type="Proteomes" id="UP000621447">
    <property type="component" value="Unassembled WGS sequence"/>
</dbReference>
<organism evidence="2 3">
    <name type="scientific">Sphingomonas hominis</name>
    <dbReference type="NCBI Taxonomy" id="2741495"/>
    <lineage>
        <taxon>Bacteria</taxon>
        <taxon>Pseudomonadati</taxon>
        <taxon>Pseudomonadota</taxon>
        <taxon>Alphaproteobacteria</taxon>
        <taxon>Sphingomonadales</taxon>
        <taxon>Sphingomonadaceae</taxon>
        <taxon>Sphingomonas</taxon>
    </lineage>
</organism>
<dbReference type="SMART" id="SM01008">
    <property type="entry name" value="Ald_Xan_dh_C"/>
    <property type="match status" value="1"/>
</dbReference>
<reference evidence="2 3" key="1">
    <citation type="submission" date="2020-06" db="EMBL/GenBank/DDBJ databases">
        <title>Sphingomonas hominis sp. nov., a member of the Sphingomonas, isolated from the hair of a 22-year-old girl.</title>
        <authorList>
            <person name="Zhang D.-F."/>
            <person name="Cui X.-W."/>
        </authorList>
    </citation>
    <scope>NUCLEOTIDE SEQUENCE [LARGE SCALE GENOMIC DNA]</scope>
    <source>
        <strain evidence="2 3">HHU CXW</strain>
    </source>
</reference>
<dbReference type="InterPro" id="IPR046867">
    <property type="entry name" value="AldOxase/xan_DH_MoCoBD2"/>
</dbReference>
<feature type="domain" description="Aldehyde oxidase/xanthine dehydrogenase a/b hammerhead" evidence="1">
    <location>
        <begin position="228"/>
        <end position="306"/>
    </location>
</feature>
<dbReference type="Pfam" id="PF02738">
    <property type="entry name" value="MoCoBD_1"/>
    <property type="match status" value="1"/>
</dbReference>
<dbReference type="InterPro" id="IPR000674">
    <property type="entry name" value="Ald_Oxase/Xan_DH_a/b"/>
</dbReference>
<dbReference type="InterPro" id="IPR052516">
    <property type="entry name" value="N-heterocyclic_Hydroxylase"/>
</dbReference>
<dbReference type="SUPFAM" id="SSF56003">
    <property type="entry name" value="Molybdenum cofactor-binding domain"/>
    <property type="match status" value="2"/>
</dbReference>
<dbReference type="InterPro" id="IPR037165">
    <property type="entry name" value="AldOxase/xan_DH_Mopterin-bd_sf"/>
</dbReference>
<dbReference type="Gene3D" id="3.30.365.10">
    <property type="entry name" value="Aldehyde oxidase/xanthine dehydrogenase, molybdopterin binding domain"/>
    <property type="match status" value="4"/>
</dbReference>
<dbReference type="InterPro" id="IPR006311">
    <property type="entry name" value="TAT_signal"/>
</dbReference>
<accession>A0ABX2JC52</accession>
<sequence>MASLTRRNVLVAGGAGIGLVVGWAAWPRRYVPNLAVADDETLFGPYLKIARDGRVIVAVPQVEHGQGVFTTLPQIVADELGADWRTVSVEAAPANPLYANPLAADVLFAGAFYHVPERLRDEHWTRDALMLTAGSTSVRRFEQPLREAGAAARLLLCKAAAARWDADWQQCDTADGFVIFGDRRLRFGELAEAAAGETLPDELPLRFGDNGRLSGQSLPRLDTPAKVDGSANFAADIRLPDMVFASIRQGPIGASRLRSFNRAAAERVRGVTAIVARERWIAVAANSWWAANHALGKLDPRFETTGPIIDSASMHHALDQALEGDGFRVAEVGDLSAVFRGARIYSADYHADLALHPALETPSATAHWRNDRLELWIATQAPTIAREAAATTIGVSAERVIVHPMLVGGSFGAALEPEVAAQAAELALELKRPVQLTWSRGEAALRDTFRAPARARMSARLAANGAIVGWQAKIAAPAIGAELAARLLPHDPMRRAAAGLPGGADGYAMSGAVPPYRLPAFAIDHHPADIRIPVGHMRGLADGFNAFFTECFIDELAHAAGNEPMSYRIGMLGDNVRLARCLTTVSALGGWGGGVPASGVASGQGIACHAVAGSFIAVMAEARVDDAGRVRVDRLVAAVDCGRVINPDVVRQQIEGGLILGVVLATGCGTQIERNLATTRLFGDFDLPTLSTAPEITLEVIASDADPGGVSDLGIPAVAPAVANALRAATGARLRSIPLRPRI</sequence>
<dbReference type="EMBL" id="JABULH010000001">
    <property type="protein sequence ID" value="NTS63591.1"/>
    <property type="molecule type" value="Genomic_DNA"/>
</dbReference>
<evidence type="ECO:0000313" key="3">
    <source>
        <dbReference type="Proteomes" id="UP000621447"/>
    </source>
</evidence>
<name>A0ABX2JC52_9SPHN</name>
<dbReference type="Gene3D" id="3.90.1170.50">
    <property type="entry name" value="Aldehyde oxidase/xanthine dehydrogenase, a/b hammerhead"/>
    <property type="match status" value="1"/>
</dbReference>
<dbReference type="PANTHER" id="PTHR47495:SF2">
    <property type="entry name" value="ALDEHYDE DEHYDROGENASE"/>
    <property type="match status" value="1"/>
</dbReference>
<dbReference type="RefSeq" id="WP_174191713.1">
    <property type="nucleotide sequence ID" value="NZ_JABULH010000001.1"/>
</dbReference>
<keyword evidence="3" id="KW-1185">Reference proteome</keyword>
<dbReference type="PROSITE" id="PS51318">
    <property type="entry name" value="TAT"/>
    <property type="match status" value="1"/>
</dbReference>
<dbReference type="InterPro" id="IPR008274">
    <property type="entry name" value="AldOxase/xan_DH_MoCoBD1"/>
</dbReference>
<protein>
    <submittedName>
        <fullName evidence="2">Xanthine dehydrogenase family protein molybdopterin-binding subunit</fullName>
    </submittedName>
</protein>
<comment type="caution">
    <text evidence="2">The sequence shown here is derived from an EMBL/GenBank/DDBJ whole genome shotgun (WGS) entry which is preliminary data.</text>
</comment>
<proteinExistence type="predicted"/>
<dbReference type="InterPro" id="IPR012368">
    <property type="entry name" value="OxRdtase_Mopterin-bd_su_IorB"/>
</dbReference>
<evidence type="ECO:0000259" key="1">
    <source>
        <dbReference type="SMART" id="SM01008"/>
    </source>
</evidence>